<dbReference type="Proteomes" id="UP001060085">
    <property type="component" value="Linkage Group LG01"/>
</dbReference>
<comment type="caution">
    <text evidence="1">The sequence shown here is derived from an EMBL/GenBank/DDBJ whole genome shotgun (WGS) entry which is preliminary data.</text>
</comment>
<gene>
    <name evidence="1" type="ORF">M9H77_02121</name>
</gene>
<dbReference type="EMBL" id="CM044701">
    <property type="protein sequence ID" value="KAI5680894.1"/>
    <property type="molecule type" value="Genomic_DNA"/>
</dbReference>
<protein>
    <submittedName>
        <fullName evidence="1">Uncharacterized protein</fullName>
    </submittedName>
</protein>
<sequence length="156" mass="16733">MDLEQPQRRDPGLGPVANRSSRTHSCTVTASSRGLRGRHSTSDVPTTSLCGMFHGFDALGSLVLAPPILTRSHPDTSYSIDPDCDRSYIDRVHYYPIRELPGAQPAPLVGQHFGQSYGRENDELTVQIGGDGKGGDAEGEVQGMNVHGDDEEEGGS</sequence>
<keyword evidence="2" id="KW-1185">Reference proteome</keyword>
<evidence type="ECO:0000313" key="2">
    <source>
        <dbReference type="Proteomes" id="UP001060085"/>
    </source>
</evidence>
<evidence type="ECO:0000313" key="1">
    <source>
        <dbReference type="EMBL" id="KAI5680894.1"/>
    </source>
</evidence>
<accession>A0ACC0C7W6</accession>
<proteinExistence type="predicted"/>
<name>A0ACC0C7W6_CATRO</name>
<organism evidence="1 2">
    <name type="scientific">Catharanthus roseus</name>
    <name type="common">Madagascar periwinkle</name>
    <name type="synonym">Vinca rosea</name>
    <dbReference type="NCBI Taxonomy" id="4058"/>
    <lineage>
        <taxon>Eukaryota</taxon>
        <taxon>Viridiplantae</taxon>
        <taxon>Streptophyta</taxon>
        <taxon>Embryophyta</taxon>
        <taxon>Tracheophyta</taxon>
        <taxon>Spermatophyta</taxon>
        <taxon>Magnoliopsida</taxon>
        <taxon>eudicotyledons</taxon>
        <taxon>Gunneridae</taxon>
        <taxon>Pentapetalae</taxon>
        <taxon>asterids</taxon>
        <taxon>lamiids</taxon>
        <taxon>Gentianales</taxon>
        <taxon>Apocynaceae</taxon>
        <taxon>Rauvolfioideae</taxon>
        <taxon>Vinceae</taxon>
        <taxon>Catharanthinae</taxon>
        <taxon>Catharanthus</taxon>
    </lineage>
</organism>
<reference evidence="2" key="1">
    <citation type="journal article" date="2023" name="Nat. Plants">
        <title>Single-cell RNA sequencing provides a high-resolution roadmap for understanding the multicellular compartmentation of specialized metabolism.</title>
        <authorList>
            <person name="Sun S."/>
            <person name="Shen X."/>
            <person name="Li Y."/>
            <person name="Li Y."/>
            <person name="Wang S."/>
            <person name="Li R."/>
            <person name="Zhang H."/>
            <person name="Shen G."/>
            <person name="Guo B."/>
            <person name="Wei J."/>
            <person name="Xu J."/>
            <person name="St-Pierre B."/>
            <person name="Chen S."/>
            <person name="Sun C."/>
        </authorList>
    </citation>
    <scope>NUCLEOTIDE SEQUENCE [LARGE SCALE GENOMIC DNA]</scope>
</reference>